<feature type="region of interest" description="Disordered" evidence="3">
    <location>
        <begin position="1"/>
        <end position="22"/>
    </location>
</feature>
<protein>
    <recommendedName>
        <fullName evidence="6">Cadherin domain-containing protein</fullName>
    </recommendedName>
</protein>
<accession>A0A9Q0I007</accession>
<evidence type="ECO:0008006" key="6">
    <source>
        <dbReference type="Google" id="ProtNLM"/>
    </source>
</evidence>
<evidence type="ECO:0000256" key="2">
    <source>
        <dbReference type="ARBA" id="ARBA00023136"/>
    </source>
</evidence>
<sequence>MELRARVARPLRYGPHGSPPGCAMKSATGTVIILVEDENDHVPDLPNKDRILCEKDGQLGSVEVNAVDADQSPFSGPFNFETLKDHNAN</sequence>
<keyword evidence="2" id="KW-0472">Membrane</keyword>
<comment type="caution">
    <text evidence="4">The sequence shown here is derived from an EMBL/GenBank/DDBJ whole genome shotgun (WGS) entry which is preliminary data.</text>
</comment>
<dbReference type="GO" id="GO:0005886">
    <property type="term" value="C:plasma membrane"/>
    <property type="evidence" value="ECO:0007669"/>
    <property type="project" value="InterPro"/>
</dbReference>
<dbReference type="OrthoDB" id="6079678at2759"/>
<name>A0A9Q0I007_9TELE</name>
<dbReference type="GO" id="GO:0007155">
    <property type="term" value="P:cell adhesion"/>
    <property type="evidence" value="ECO:0007669"/>
    <property type="project" value="InterPro"/>
</dbReference>
<dbReference type="EMBL" id="JANIIK010004147">
    <property type="protein sequence ID" value="KAJ3581007.1"/>
    <property type="molecule type" value="Genomic_DNA"/>
</dbReference>
<keyword evidence="5" id="KW-1185">Reference proteome</keyword>
<dbReference type="Proteomes" id="UP001148018">
    <property type="component" value="Unassembled WGS sequence"/>
</dbReference>
<dbReference type="Gene3D" id="2.60.40.60">
    <property type="entry name" value="Cadherins"/>
    <property type="match status" value="1"/>
</dbReference>
<organism evidence="4 5">
    <name type="scientific">Muraenolepis orangiensis</name>
    <name type="common">Patagonian moray cod</name>
    <dbReference type="NCBI Taxonomy" id="630683"/>
    <lineage>
        <taxon>Eukaryota</taxon>
        <taxon>Metazoa</taxon>
        <taxon>Chordata</taxon>
        <taxon>Craniata</taxon>
        <taxon>Vertebrata</taxon>
        <taxon>Euteleostomi</taxon>
        <taxon>Actinopterygii</taxon>
        <taxon>Neopterygii</taxon>
        <taxon>Teleostei</taxon>
        <taxon>Neoteleostei</taxon>
        <taxon>Acanthomorphata</taxon>
        <taxon>Zeiogadaria</taxon>
        <taxon>Gadariae</taxon>
        <taxon>Gadiformes</taxon>
        <taxon>Muraenolepidoidei</taxon>
        <taxon>Muraenolepididae</taxon>
        <taxon>Muraenolepis</taxon>
    </lineage>
</organism>
<proteinExistence type="predicted"/>
<reference evidence="4" key="1">
    <citation type="submission" date="2022-07" db="EMBL/GenBank/DDBJ databases">
        <title>Chromosome-level genome of Muraenolepis orangiensis.</title>
        <authorList>
            <person name="Kim J."/>
        </authorList>
    </citation>
    <scope>NUCLEOTIDE SEQUENCE</scope>
    <source>
        <strain evidence="4">KU_S4_2022</strain>
        <tissue evidence="4">Muscle</tissue>
    </source>
</reference>
<dbReference type="InterPro" id="IPR020894">
    <property type="entry name" value="Cadherin_CS"/>
</dbReference>
<evidence type="ECO:0000256" key="1">
    <source>
        <dbReference type="ARBA" id="ARBA00004370"/>
    </source>
</evidence>
<comment type="subcellular location">
    <subcellularLocation>
        <location evidence="1">Membrane</location>
    </subcellularLocation>
</comment>
<dbReference type="PROSITE" id="PS00232">
    <property type="entry name" value="CADHERIN_1"/>
    <property type="match status" value="1"/>
</dbReference>
<evidence type="ECO:0000256" key="3">
    <source>
        <dbReference type="SAM" id="MobiDB-lite"/>
    </source>
</evidence>
<evidence type="ECO:0000313" key="4">
    <source>
        <dbReference type="EMBL" id="KAJ3581007.1"/>
    </source>
</evidence>
<dbReference type="AlphaFoldDB" id="A0A9Q0I007"/>
<evidence type="ECO:0000313" key="5">
    <source>
        <dbReference type="Proteomes" id="UP001148018"/>
    </source>
</evidence>
<gene>
    <name evidence="4" type="ORF">NHX12_017179</name>
</gene>